<evidence type="ECO:0000313" key="3">
    <source>
        <dbReference type="Proteomes" id="UP000321103"/>
    </source>
</evidence>
<dbReference type="NCBIfam" id="TIGR00778">
    <property type="entry name" value="ahpD_dom"/>
    <property type="match status" value="1"/>
</dbReference>
<sequence length="110" mass="11624">MTDHYHSPDDLKRLPEFKELAPQEFQAFAAFDGTIGREGGAIDQLHRELIAVAVATSSQCPYCLEVHVTQAKKAGASKAQIAEAVMVAAGLGAGAAVTHGTMAVRIFDEA</sequence>
<dbReference type="STRING" id="388357.GCA_001580365_01547"/>
<accession>A0A512IA56</accession>
<protein>
    <submittedName>
        <fullName evidence="2">Alkyl hydroperoxide reductase AhpD</fullName>
    </submittedName>
</protein>
<feature type="domain" description="Carboxymuconolactone decarboxylase-like" evidence="1">
    <location>
        <begin position="22"/>
        <end position="100"/>
    </location>
</feature>
<dbReference type="EMBL" id="BJZS01000021">
    <property type="protein sequence ID" value="GEO94576.1"/>
    <property type="molecule type" value="Genomic_DNA"/>
</dbReference>
<organism evidence="2 3">
    <name type="scientific">Kocuria turfanensis</name>
    <dbReference type="NCBI Taxonomy" id="388357"/>
    <lineage>
        <taxon>Bacteria</taxon>
        <taxon>Bacillati</taxon>
        <taxon>Actinomycetota</taxon>
        <taxon>Actinomycetes</taxon>
        <taxon>Micrococcales</taxon>
        <taxon>Micrococcaceae</taxon>
        <taxon>Kocuria</taxon>
    </lineage>
</organism>
<dbReference type="InterPro" id="IPR029032">
    <property type="entry name" value="AhpD-like"/>
</dbReference>
<name>A0A512IA56_9MICC</name>
<dbReference type="RefSeq" id="WP_062735265.1">
    <property type="nucleotide sequence ID" value="NZ_BJZS01000021.1"/>
</dbReference>
<keyword evidence="3" id="KW-1185">Reference proteome</keyword>
<dbReference type="Gene3D" id="1.20.1290.10">
    <property type="entry name" value="AhpD-like"/>
    <property type="match status" value="1"/>
</dbReference>
<comment type="caution">
    <text evidence="2">The sequence shown here is derived from an EMBL/GenBank/DDBJ whole genome shotgun (WGS) entry which is preliminary data.</text>
</comment>
<dbReference type="PANTHER" id="PTHR33930:SF2">
    <property type="entry name" value="BLR3452 PROTEIN"/>
    <property type="match status" value="1"/>
</dbReference>
<dbReference type="PANTHER" id="PTHR33930">
    <property type="entry name" value="ALKYL HYDROPEROXIDE REDUCTASE AHPD"/>
    <property type="match status" value="1"/>
</dbReference>
<dbReference type="AlphaFoldDB" id="A0A512IA56"/>
<gene>
    <name evidence="2" type="ORF">KTU01_06990</name>
</gene>
<dbReference type="Pfam" id="PF02627">
    <property type="entry name" value="CMD"/>
    <property type="match status" value="1"/>
</dbReference>
<dbReference type="GO" id="GO:0051920">
    <property type="term" value="F:peroxiredoxin activity"/>
    <property type="evidence" value="ECO:0007669"/>
    <property type="project" value="InterPro"/>
</dbReference>
<dbReference type="Proteomes" id="UP000321103">
    <property type="component" value="Unassembled WGS sequence"/>
</dbReference>
<evidence type="ECO:0000259" key="1">
    <source>
        <dbReference type="Pfam" id="PF02627"/>
    </source>
</evidence>
<proteinExistence type="predicted"/>
<dbReference type="SUPFAM" id="SSF69118">
    <property type="entry name" value="AhpD-like"/>
    <property type="match status" value="1"/>
</dbReference>
<dbReference type="InterPro" id="IPR003779">
    <property type="entry name" value="CMD-like"/>
</dbReference>
<reference evidence="2 3" key="1">
    <citation type="submission" date="2019-07" db="EMBL/GenBank/DDBJ databases">
        <title>Whole genome shotgun sequence of Kocuria turfanensis NBRC 107627.</title>
        <authorList>
            <person name="Hosoyama A."/>
            <person name="Uohara A."/>
            <person name="Ohji S."/>
            <person name="Ichikawa N."/>
        </authorList>
    </citation>
    <scope>NUCLEOTIDE SEQUENCE [LARGE SCALE GENOMIC DNA]</scope>
    <source>
        <strain evidence="2 3">NBRC 107627</strain>
    </source>
</reference>
<dbReference type="InterPro" id="IPR004675">
    <property type="entry name" value="AhpD_core"/>
</dbReference>
<evidence type="ECO:0000313" key="2">
    <source>
        <dbReference type="EMBL" id="GEO94576.1"/>
    </source>
</evidence>